<dbReference type="FunFam" id="1.20.5.170:FF:000002">
    <property type="entry name" value="Type I keratin KA11"/>
    <property type="match status" value="1"/>
</dbReference>
<feature type="region of interest" description="Disordered" evidence="4">
    <location>
        <begin position="320"/>
        <end position="396"/>
    </location>
</feature>
<dbReference type="Gene3D" id="1.20.5.500">
    <property type="entry name" value="Single helix bin"/>
    <property type="match status" value="1"/>
</dbReference>
<dbReference type="AlphaFoldDB" id="A0A0B6VUH1"/>
<feature type="domain" description="IF rod" evidence="5">
    <location>
        <begin position="1"/>
        <end position="309"/>
    </location>
</feature>
<accession>A0A0B6VUH1</accession>
<dbReference type="GO" id="GO:0005882">
    <property type="term" value="C:intermediate filament"/>
    <property type="evidence" value="ECO:0007669"/>
    <property type="project" value="UniProtKB-KW"/>
</dbReference>
<feature type="compositionally biased region" description="Gly residues" evidence="4">
    <location>
        <begin position="360"/>
        <end position="374"/>
    </location>
</feature>
<dbReference type="Gene3D" id="1.20.5.1160">
    <property type="entry name" value="Vasodilator-stimulated phosphoprotein"/>
    <property type="match status" value="1"/>
</dbReference>
<dbReference type="SMR" id="A0A0B6VUH1"/>
<dbReference type="Gene3D" id="1.20.5.170">
    <property type="match status" value="1"/>
</dbReference>
<evidence type="ECO:0000256" key="4">
    <source>
        <dbReference type="SAM" id="MobiDB-lite"/>
    </source>
</evidence>
<dbReference type="GO" id="GO:0030855">
    <property type="term" value="P:epithelial cell differentiation"/>
    <property type="evidence" value="ECO:0007669"/>
    <property type="project" value="TreeGrafter"/>
</dbReference>
<dbReference type="PANTHER" id="PTHR23239">
    <property type="entry name" value="INTERMEDIATE FILAMENT"/>
    <property type="match status" value="1"/>
</dbReference>
<dbReference type="PANTHER" id="PTHR23239:SF121">
    <property type="entry name" value="KERATIN, TYPE I CYTOSKELETAL 13"/>
    <property type="match status" value="1"/>
</dbReference>
<dbReference type="PRINTS" id="PR01248">
    <property type="entry name" value="TYPE1KERATIN"/>
</dbReference>
<dbReference type="Pfam" id="PF00038">
    <property type="entry name" value="Filament"/>
    <property type="match status" value="1"/>
</dbReference>
<protein>
    <submittedName>
        <fullName evidence="6">Alpha-keratin</fullName>
    </submittedName>
</protein>
<evidence type="ECO:0000313" key="6">
    <source>
        <dbReference type="EMBL" id="CCP19581.1"/>
    </source>
</evidence>
<reference evidence="6" key="1">
    <citation type="submission" date="2012-11" db="EMBL/GenBank/DDBJ databases">
        <title>Molecular characterization of keratins and associated beta-proteins in soft-shelled and hard-shelled turtles expressed during the process of epidermal differentiation.</title>
        <authorList>
            <person name="Dalla Valle L."/>
            <person name="Michieli F."/>
            <person name="Benato F."/>
            <person name="Skobo T."/>
            <person name="Alibardi L."/>
        </authorList>
    </citation>
    <scope>NUCLEOTIDE SEQUENCE</scope>
    <source>
        <tissue evidence="6">Skin</tissue>
    </source>
</reference>
<dbReference type="InterPro" id="IPR002957">
    <property type="entry name" value="Keratin_I"/>
</dbReference>
<dbReference type="PROSITE" id="PS51842">
    <property type="entry name" value="IF_ROD_2"/>
    <property type="match status" value="1"/>
</dbReference>
<organism evidence="6">
    <name type="scientific">Apalone spinifera</name>
    <name type="common">Spiny softshell turtle</name>
    <name type="synonym">Trionyx spiniferus</name>
    <dbReference type="NCBI Taxonomy" id="55534"/>
    <lineage>
        <taxon>Eukaryota</taxon>
        <taxon>Metazoa</taxon>
        <taxon>Chordata</taxon>
        <taxon>Craniata</taxon>
        <taxon>Vertebrata</taxon>
        <taxon>Euteleostomi</taxon>
        <taxon>Archelosauria</taxon>
        <taxon>Testudinata</taxon>
        <taxon>Testudines</taxon>
        <taxon>Cryptodira</taxon>
        <taxon>Trionychia</taxon>
        <taxon>Trionychidae</taxon>
        <taxon>Apalone</taxon>
    </lineage>
</organism>
<keyword evidence="1" id="KW-0403">Intermediate filament</keyword>
<keyword evidence="2 3" id="KW-0175">Coiled coil</keyword>
<dbReference type="SMART" id="SM01391">
    <property type="entry name" value="Filament"/>
    <property type="match status" value="1"/>
</dbReference>
<evidence type="ECO:0000256" key="2">
    <source>
        <dbReference type="ARBA" id="ARBA00023054"/>
    </source>
</evidence>
<dbReference type="FunFam" id="1.20.5.500:FF:000001">
    <property type="entry name" value="Type II keratin 23"/>
    <property type="match status" value="1"/>
</dbReference>
<feature type="coiled-coil region" evidence="3">
    <location>
        <begin position="1"/>
        <end position="35"/>
    </location>
</feature>
<evidence type="ECO:0000256" key="1">
    <source>
        <dbReference type="ARBA" id="ARBA00022754"/>
    </source>
</evidence>
<proteinExistence type="evidence at transcript level"/>
<evidence type="ECO:0000256" key="3">
    <source>
        <dbReference type="SAM" id="Coils"/>
    </source>
</evidence>
<feature type="compositionally biased region" description="Gly residues" evidence="4">
    <location>
        <begin position="338"/>
        <end position="352"/>
    </location>
</feature>
<dbReference type="SUPFAM" id="SSF64593">
    <property type="entry name" value="Intermediate filament protein, coiled coil region"/>
    <property type="match status" value="2"/>
</dbReference>
<dbReference type="InterPro" id="IPR039008">
    <property type="entry name" value="IF_rod_dom"/>
</dbReference>
<name>A0A0B6VUH1_APASP</name>
<dbReference type="EMBL" id="HF562343">
    <property type="protein sequence ID" value="CCP19581.1"/>
    <property type="molecule type" value="mRNA"/>
</dbReference>
<feature type="coiled-coil region" evidence="3">
    <location>
        <begin position="108"/>
        <end position="294"/>
    </location>
</feature>
<dbReference type="GO" id="GO:0005198">
    <property type="term" value="F:structural molecule activity"/>
    <property type="evidence" value="ECO:0007669"/>
    <property type="project" value="InterPro"/>
</dbReference>
<evidence type="ECO:0000259" key="5">
    <source>
        <dbReference type="PROSITE" id="PS51842"/>
    </source>
</evidence>
<gene>
    <name evidence="6" type="primary">Tu-Ak-1</name>
</gene>
<sequence length="396" mass="44109">MQNLNDRLASYLEKVRDLEESNADLEKLIKEWYTKQGPAASLKDYSPYLKEIDDIGKEIVVASVECNKVAVDVDNTKMTIDDFRTKAEHEMALRQNVEADINGLRPLLDQLTISKSDLEMEYETLKEELISLMKNHEEEIKGLITQTTGDVNVEVNAAPGYDLTEALDDMRKEYDAIIERNRKEVEQWYAAKIAEVNQEVSTSGQDIEINSKQITELRREYQNVEIELQSQLSMLQSLQSSLDDTECRYNMQLQQMQSVIGSVEEELANIRCEIENQSQEYKLLLGIKMQLEQEIAQYRSLLDSGSKDISVAEGVRGGVSRGGGNRVGAGSVPTLPRGGDGVRAGGGGGVRVGGESNRTEGGGSVVRGEGSTGGRGEERRSSKSNESFAYSRRNYE</sequence>
<dbReference type="GO" id="GO:0045109">
    <property type="term" value="P:intermediate filament organization"/>
    <property type="evidence" value="ECO:0007669"/>
    <property type="project" value="TreeGrafter"/>
</dbReference>